<dbReference type="AlphaFoldDB" id="A0A1X7AL82"/>
<dbReference type="Proteomes" id="UP000196573">
    <property type="component" value="Unassembled WGS sequence"/>
</dbReference>
<accession>A0A1X7AL82</accession>
<protein>
    <submittedName>
        <fullName evidence="2">Ankyrin repeats (3 copies)</fullName>
    </submittedName>
</protein>
<dbReference type="RefSeq" id="WP_087110520.1">
    <property type="nucleotide sequence ID" value="NZ_CBCSCN010000003.1"/>
</dbReference>
<feature type="region of interest" description="Disordered" evidence="1">
    <location>
        <begin position="1"/>
        <end position="44"/>
    </location>
</feature>
<reference evidence="2 3" key="1">
    <citation type="submission" date="2017-03" db="EMBL/GenBank/DDBJ databases">
        <authorList>
            <person name="Afonso C.L."/>
            <person name="Miller P.J."/>
            <person name="Scott M.A."/>
            <person name="Spackman E."/>
            <person name="Goraichik I."/>
            <person name="Dimitrov K.M."/>
            <person name="Suarez D.L."/>
            <person name="Swayne D.E."/>
        </authorList>
    </citation>
    <scope>NUCLEOTIDE SEQUENCE [LARGE SCALE GENOMIC DNA]</scope>
    <source>
        <strain evidence="2">SB41UT1</strain>
    </source>
</reference>
<dbReference type="OrthoDB" id="1374157at2"/>
<dbReference type="InterPro" id="IPR036770">
    <property type="entry name" value="Ankyrin_rpt-contain_sf"/>
</dbReference>
<evidence type="ECO:0000313" key="2">
    <source>
        <dbReference type="EMBL" id="SMA47915.1"/>
    </source>
</evidence>
<organism evidence="2 3">
    <name type="scientific">Parendozoicomonas haliclonae</name>
    <dbReference type="NCBI Taxonomy" id="1960125"/>
    <lineage>
        <taxon>Bacteria</taxon>
        <taxon>Pseudomonadati</taxon>
        <taxon>Pseudomonadota</taxon>
        <taxon>Gammaproteobacteria</taxon>
        <taxon>Oceanospirillales</taxon>
        <taxon>Endozoicomonadaceae</taxon>
        <taxon>Parendozoicomonas</taxon>
    </lineage>
</organism>
<keyword evidence="3" id="KW-1185">Reference proteome</keyword>
<proteinExistence type="predicted"/>
<gene>
    <name evidence="2" type="ORF">EHSB41UT_02600</name>
</gene>
<dbReference type="Gene3D" id="1.25.40.20">
    <property type="entry name" value="Ankyrin repeat-containing domain"/>
    <property type="match status" value="1"/>
</dbReference>
<dbReference type="EMBL" id="FWPT01000005">
    <property type="protein sequence ID" value="SMA47915.1"/>
    <property type="molecule type" value="Genomic_DNA"/>
</dbReference>
<feature type="compositionally biased region" description="Polar residues" evidence="1">
    <location>
        <begin position="1"/>
        <end position="41"/>
    </location>
</feature>
<evidence type="ECO:0000313" key="3">
    <source>
        <dbReference type="Proteomes" id="UP000196573"/>
    </source>
</evidence>
<name>A0A1X7AL82_9GAMM</name>
<evidence type="ECO:0000256" key="1">
    <source>
        <dbReference type="SAM" id="MobiDB-lite"/>
    </source>
</evidence>
<sequence>METSQPVAQSPRSQGGITYTTERTQKQGSFASRNTAPSGTDTEPALAAHQQQGESFLGRLLRTMHITRTEVPPFPFLEKTTAAITQGDTITLNTLLNLLEFQTELTPAFFEQSLQLAKESDAPDAEAVFRLLVRHAKKLGEFQPLYQTILRELLRETNDAFLDLITTEKSYAQDPSDTHLNMLTELTEATPTVTQKNAGLVAILIQEGCDLLWAQDRELPKYSPLVKLLSPEWDECSELRQQLVEYLKTNNINLDQLILNRKPLFMEMAIMRASHHGIQCMLDAGADVNIRWHGQTTLFKLLAGYPVDAATRWKFTRPRRAEIIKVLLNNGASLTDTIYHERCVDMPLARIALSYWAAHNALRCMAIKKLREEDECREVPVMLDLALDKRVGTYVSSAIEMTAEAGLQHQIIPLIYADHRLPLSADALQTLQSQDKYYRDNCPEYAALVETYSSLRDKADITNRGFSTEPCQQILRTGAAIARLTDEMSS</sequence>